<feature type="region of interest" description="Disordered" evidence="1">
    <location>
        <begin position="26"/>
        <end position="48"/>
    </location>
</feature>
<evidence type="ECO:0000313" key="3">
    <source>
        <dbReference type="Proteomes" id="UP000077755"/>
    </source>
</evidence>
<organism evidence="2 3">
    <name type="scientific">Daucus carota subsp. sativus</name>
    <name type="common">Carrot</name>
    <dbReference type="NCBI Taxonomy" id="79200"/>
    <lineage>
        <taxon>Eukaryota</taxon>
        <taxon>Viridiplantae</taxon>
        <taxon>Streptophyta</taxon>
        <taxon>Embryophyta</taxon>
        <taxon>Tracheophyta</taxon>
        <taxon>Spermatophyta</taxon>
        <taxon>Magnoliopsida</taxon>
        <taxon>eudicotyledons</taxon>
        <taxon>Gunneridae</taxon>
        <taxon>Pentapetalae</taxon>
        <taxon>asterids</taxon>
        <taxon>campanulids</taxon>
        <taxon>Apiales</taxon>
        <taxon>Apiaceae</taxon>
        <taxon>Apioideae</taxon>
        <taxon>Scandiceae</taxon>
        <taxon>Daucinae</taxon>
        <taxon>Daucus</taxon>
        <taxon>Daucus sect. Daucus</taxon>
    </lineage>
</organism>
<name>A0A164TLJ2_DAUCS</name>
<accession>A0A164TLJ2</accession>
<reference evidence="2" key="2">
    <citation type="submission" date="2022-03" db="EMBL/GenBank/DDBJ databases">
        <title>Draft title - Genomic analysis of global carrot germplasm unveils the trajectory of domestication and the origin of high carotenoid orange carrot.</title>
        <authorList>
            <person name="Iorizzo M."/>
            <person name="Ellison S."/>
            <person name="Senalik D."/>
            <person name="Macko-Podgorni A."/>
            <person name="Grzebelus D."/>
            <person name="Bostan H."/>
            <person name="Rolling W."/>
            <person name="Curaba J."/>
            <person name="Simon P."/>
        </authorList>
    </citation>
    <scope>NUCLEOTIDE SEQUENCE</scope>
    <source>
        <tissue evidence="2">Leaf</tissue>
    </source>
</reference>
<sequence>MAISNPPASVPEEQETQHCNHTLPVLGTAIPVGPPSSSSLSTFRPPTNVDNTSFLATRTPLRSPTSSISPPSVLATSIPADPPVSSSLHCFGNTVSESNSCPSHQSPAPSFNSMESMDEEYIVVAEVDASEDPSQPFPYATAESSNSQQNEVYDEYVVADEGGVSEDLVQEDVFTNSLHPQSASDSYLIQISTEESITIIPDYIATLAKCDDDIIESSNSKKHEDDDYILVKDVSKDPTPEVNRVRAAIERTFKKYLPADRRPNAEADQLSYKLISHELLRIFGIGFQINIYIPLNKYLKQVLDELPEGNVGIEYADAIEKIARKLLDLAAAMKRNTSSLPTLEEP</sequence>
<protein>
    <submittedName>
        <fullName evidence="2">Uncharacterized protein</fullName>
    </submittedName>
</protein>
<gene>
    <name evidence="2" type="ORF">DCAR_0728478</name>
</gene>
<dbReference type="EMBL" id="CP093349">
    <property type="protein sequence ID" value="WOH09026.1"/>
    <property type="molecule type" value="Genomic_DNA"/>
</dbReference>
<feature type="compositionally biased region" description="Polar residues" evidence="1">
    <location>
        <begin position="35"/>
        <end position="48"/>
    </location>
</feature>
<dbReference type="Gramene" id="KZM87691">
    <property type="protein sequence ID" value="KZM87691"/>
    <property type="gene ID" value="DCAR_024792"/>
</dbReference>
<keyword evidence="3" id="KW-1185">Reference proteome</keyword>
<evidence type="ECO:0000256" key="1">
    <source>
        <dbReference type="SAM" id="MobiDB-lite"/>
    </source>
</evidence>
<proteinExistence type="predicted"/>
<dbReference type="AlphaFoldDB" id="A0A164TLJ2"/>
<reference evidence="2" key="1">
    <citation type="journal article" date="2016" name="Nat. Genet.">
        <title>A high-quality carrot genome assembly provides new insights into carotenoid accumulation and asterid genome evolution.</title>
        <authorList>
            <person name="Iorizzo M."/>
            <person name="Ellison S."/>
            <person name="Senalik D."/>
            <person name="Zeng P."/>
            <person name="Satapoomin P."/>
            <person name="Huang J."/>
            <person name="Bowman M."/>
            <person name="Iovene M."/>
            <person name="Sanseverino W."/>
            <person name="Cavagnaro P."/>
            <person name="Yildiz M."/>
            <person name="Macko-Podgorni A."/>
            <person name="Moranska E."/>
            <person name="Grzebelus E."/>
            <person name="Grzebelus D."/>
            <person name="Ashrafi H."/>
            <person name="Zheng Z."/>
            <person name="Cheng S."/>
            <person name="Spooner D."/>
            <person name="Van Deynze A."/>
            <person name="Simon P."/>
        </authorList>
    </citation>
    <scope>NUCLEOTIDE SEQUENCE</scope>
    <source>
        <tissue evidence="2">Leaf</tissue>
    </source>
</reference>
<dbReference type="Proteomes" id="UP000077755">
    <property type="component" value="Chromosome 7"/>
</dbReference>
<evidence type="ECO:0000313" key="2">
    <source>
        <dbReference type="EMBL" id="WOH09026.1"/>
    </source>
</evidence>